<gene>
    <name evidence="2" type="ORF">F5891DRAFT_1172340</name>
</gene>
<accession>A0AAD4HMQ5</accession>
<sequence>NVYIWDIQDIFKTAGLEDLLSIPDAQKSELKNNVSDANATRRPPIRPAPRQVPQGFFDNVQGGSPSSTTHPDPPLHRLRNAFALSWGSRPRALLAGLPSLFHRSPPNTDELNELQQRPLGPGTSSRRSPPVVDVPALDDKKALYVARRPERARDKAKCVDNSKWWARAVLFLCCASSSNDDGH</sequence>
<protein>
    <submittedName>
        <fullName evidence="2">Uncharacterized protein</fullName>
    </submittedName>
</protein>
<dbReference type="EMBL" id="JABBWK010000019">
    <property type="protein sequence ID" value="KAG1901916.1"/>
    <property type="molecule type" value="Genomic_DNA"/>
</dbReference>
<organism evidence="2 3">
    <name type="scientific">Suillus fuscotomentosus</name>
    <dbReference type="NCBI Taxonomy" id="1912939"/>
    <lineage>
        <taxon>Eukaryota</taxon>
        <taxon>Fungi</taxon>
        <taxon>Dikarya</taxon>
        <taxon>Basidiomycota</taxon>
        <taxon>Agaricomycotina</taxon>
        <taxon>Agaricomycetes</taxon>
        <taxon>Agaricomycetidae</taxon>
        <taxon>Boletales</taxon>
        <taxon>Suillineae</taxon>
        <taxon>Suillaceae</taxon>
        <taxon>Suillus</taxon>
    </lineage>
</organism>
<feature type="region of interest" description="Disordered" evidence="1">
    <location>
        <begin position="31"/>
        <end position="75"/>
    </location>
</feature>
<name>A0AAD4HMQ5_9AGAM</name>
<evidence type="ECO:0000256" key="1">
    <source>
        <dbReference type="SAM" id="MobiDB-lite"/>
    </source>
</evidence>
<feature type="non-terminal residue" evidence="2">
    <location>
        <position position="183"/>
    </location>
</feature>
<evidence type="ECO:0000313" key="3">
    <source>
        <dbReference type="Proteomes" id="UP001195769"/>
    </source>
</evidence>
<dbReference type="Proteomes" id="UP001195769">
    <property type="component" value="Unassembled WGS sequence"/>
</dbReference>
<feature type="region of interest" description="Disordered" evidence="1">
    <location>
        <begin position="104"/>
        <end position="133"/>
    </location>
</feature>
<keyword evidence="3" id="KW-1185">Reference proteome</keyword>
<reference evidence="2" key="1">
    <citation type="journal article" date="2020" name="New Phytol.">
        <title>Comparative genomics reveals dynamic genome evolution in host specialist ectomycorrhizal fungi.</title>
        <authorList>
            <person name="Lofgren L.A."/>
            <person name="Nguyen N.H."/>
            <person name="Vilgalys R."/>
            <person name="Ruytinx J."/>
            <person name="Liao H.L."/>
            <person name="Branco S."/>
            <person name="Kuo A."/>
            <person name="LaButti K."/>
            <person name="Lipzen A."/>
            <person name="Andreopoulos W."/>
            <person name="Pangilinan J."/>
            <person name="Riley R."/>
            <person name="Hundley H."/>
            <person name="Na H."/>
            <person name="Barry K."/>
            <person name="Grigoriev I.V."/>
            <person name="Stajich J.E."/>
            <person name="Kennedy P.G."/>
        </authorList>
    </citation>
    <scope>NUCLEOTIDE SEQUENCE</scope>
    <source>
        <strain evidence="2">FC203</strain>
    </source>
</reference>
<proteinExistence type="predicted"/>
<dbReference type="AlphaFoldDB" id="A0AAD4HMQ5"/>
<evidence type="ECO:0000313" key="2">
    <source>
        <dbReference type="EMBL" id="KAG1901916.1"/>
    </source>
</evidence>
<feature type="compositionally biased region" description="Polar residues" evidence="1">
    <location>
        <begin position="61"/>
        <end position="70"/>
    </location>
</feature>
<feature type="compositionally biased region" description="Polar residues" evidence="1">
    <location>
        <begin position="105"/>
        <end position="115"/>
    </location>
</feature>
<comment type="caution">
    <text evidence="2">The sequence shown here is derived from an EMBL/GenBank/DDBJ whole genome shotgun (WGS) entry which is preliminary data.</text>
</comment>
<dbReference type="RefSeq" id="XP_041227491.1">
    <property type="nucleotide sequence ID" value="XM_041365582.1"/>
</dbReference>
<dbReference type="GeneID" id="64659880"/>